<dbReference type="PROSITE" id="PS50075">
    <property type="entry name" value="CARRIER"/>
    <property type="match status" value="4"/>
</dbReference>
<evidence type="ECO:0000256" key="3">
    <source>
        <dbReference type="ARBA" id="ARBA00022598"/>
    </source>
</evidence>
<dbReference type="Pfam" id="PF00501">
    <property type="entry name" value="AMP-binding"/>
    <property type="match status" value="4"/>
</dbReference>
<dbReference type="CDD" id="cd19542">
    <property type="entry name" value="CT_NRPS-like"/>
    <property type="match status" value="1"/>
</dbReference>
<dbReference type="PANTHER" id="PTHR45527:SF16">
    <property type="entry name" value="NONRIBOSOMAL PEPTIDE SYNTHASE ATNA-RELATED"/>
    <property type="match status" value="1"/>
</dbReference>
<dbReference type="InterPro" id="IPR000873">
    <property type="entry name" value="AMP-dep_synth/lig_dom"/>
</dbReference>
<dbReference type="SMART" id="SM00823">
    <property type="entry name" value="PKS_PP"/>
    <property type="match status" value="3"/>
</dbReference>
<dbReference type="InterPro" id="IPR045851">
    <property type="entry name" value="AMP-bd_C_sf"/>
</dbReference>
<dbReference type="Gene3D" id="3.40.50.12780">
    <property type="entry name" value="N-terminal domain of ligase-like"/>
    <property type="match status" value="4"/>
</dbReference>
<feature type="domain" description="Carrier" evidence="5">
    <location>
        <begin position="4556"/>
        <end position="4633"/>
    </location>
</feature>
<dbReference type="CDD" id="cd19545">
    <property type="entry name" value="FUM14_C_NRPS-like"/>
    <property type="match status" value="2"/>
</dbReference>
<feature type="domain" description="Carrier" evidence="5">
    <location>
        <begin position="3475"/>
        <end position="3548"/>
    </location>
</feature>
<dbReference type="InterPro" id="IPR001242">
    <property type="entry name" value="Condensation_dom"/>
</dbReference>
<dbReference type="SUPFAM" id="SSF52777">
    <property type="entry name" value="CoA-dependent acyltransferases"/>
    <property type="match status" value="10"/>
</dbReference>
<accession>A0ABR0SBI4</accession>
<protein>
    <submittedName>
        <fullName evidence="6">Apicidin F synthase</fullName>
    </submittedName>
</protein>
<dbReference type="Gene3D" id="3.30.300.30">
    <property type="match status" value="4"/>
</dbReference>
<dbReference type="EMBL" id="JAVFKD010000015">
    <property type="protein sequence ID" value="KAK5989523.1"/>
    <property type="molecule type" value="Genomic_DNA"/>
</dbReference>
<dbReference type="PROSITE" id="PS00012">
    <property type="entry name" value="PHOSPHOPANTETHEINE"/>
    <property type="match status" value="2"/>
</dbReference>
<dbReference type="NCBIfam" id="NF003417">
    <property type="entry name" value="PRK04813.1"/>
    <property type="match status" value="5"/>
</dbReference>
<dbReference type="InterPro" id="IPR006162">
    <property type="entry name" value="Ppantetheine_attach_site"/>
</dbReference>
<dbReference type="Pfam" id="PF00550">
    <property type="entry name" value="PP-binding"/>
    <property type="match status" value="4"/>
</dbReference>
<dbReference type="Gene3D" id="1.10.1200.10">
    <property type="entry name" value="ACP-like"/>
    <property type="match status" value="4"/>
</dbReference>
<keyword evidence="7" id="KW-1185">Reference proteome</keyword>
<dbReference type="Pfam" id="PF00668">
    <property type="entry name" value="Condensation"/>
    <property type="match status" value="5"/>
</dbReference>
<name>A0ABR0SBI4_9HYPO</name>
<evidence type="ECO:0000256" key="4">
    <source>
        <dbReference type="SAM" id="Coils"/>
    </source>
</evidence>
<dbReference type="Gene3D" id="3.30.559.10">
    <property type="entry name" value="Chloramphenicol acetyltransferase-like domain"/>
    <property type="match status" value="6"/>
</dbReference>
<evidence type="ECO:0000313" key="7">
    <source>
        <dbReference type="Proteomes" id="UP001338125"/>
    </source>
</evidence>
<dbReference type="Gene3D" id="3.30.559.30">
    <property type="entry name" value="Nonribosomal peptide synthetase, condensation domain"/>
    <property type="match status" value="5"/>
</dbReference>
<feature type="domain" description="Carrier" evidence="5">
    <location>
        <begin position="2366"/>
        <end position="2440"/>
    </location>
</feature>
<organism evidence="6 7">
    <name type="scientific">Cladobotryum mycophilum</name>
    <dbReference type="NCBI Taxonomy" id="491253"/>
    <lineage>
        <taxon>Eukaryota</taxon>
        <taxon>Fungi</taxon>
        <taxon>Dikarya</taxon>
        <taxon>Ascomycota</taxon>
        <taxon>Pezizomycotina</taxon>
        <taxon>Sordariomycetes</taxon>
        <taxon>Hypocreomycetidae</taxon>
        <taxon>Hypocreales</taxon>
        <taxon>Hypocreaceae</taxon>
        <taxon>Cladobotryum</taxon>
    </lineage>
</organism>
<keyword evidence="4" id="KW-0175">Coiled coil</keyword>
<dbReference type="SUPFAM" id="SSF47336">
    <property type="entry name" value="ACP-like"/>
    <property type="match status" value="4"/>
</dbReference>
<dbReference type="InterPro" id="IPR042099">
    <property type="entry name" value="ANL_N_sf"/>
</dbReference>
<dbReference type="InterPro" id="IPR010071">
    <property type="entry name" value="AA_adenyl_dom"/>
</dbReference>
<dbReference type="InterPro" id="IPR020845">
    <property type="entry name" value="AMP-binding_CS"/>
</dbReference>
<feature type="coiled-coil region" evidence="4">
    <location>
        <begin position="4647"/>
        <end position="4677"/>
    </location>
</feature>
<dbReference type="PANTHER" id="PTHR45527">
    <property type="entry name" value="NONRIBOSOMAL PEPTIDE SYNTHETASE"/>
    <property type="match status" value="1"/>
</dbReference>
<dbReference type="PROSITE" id="PS00455">
    <property type="entry name" value="AMP_BINDING"/>
    <property type="match status" value="3"/>
</dbReference>
<evidence type="ECO:0000256" key="1">
    <source>
        <dbReference type="ARBA" id="ARBA00022450"/>
    </source>
</evidence>
<dbReference type="NCBIfam" id="TIGR01733">
    <property type="entry name" value="AA-adenyl-dom"/>
    <property type="match status" value="3"/>
</dbReference>
<evidence type="ECO:0000256" key="2">
    <source>
        <dbReference type="ARBA" id="ARBA00022553"/>
    </source>
</evidence>
<dbReference type="InterPro" id="IPR020806">
    <property type="entry name" value="PKS_PP-bd"/>
</dbReference>
<evidence type="ECO:0000259" key="5">
    <source>
        <dbReference type="PROSITE" id="PS50075"/>
    </source>
</evidence>
<feature type="domain" description="Carrier" evidence="5">
    <location>
        <begin position="759"/>
        <end position="836"/>
    </location>
</feature>
<dbReference type="CDD" id="cd19534">
    <property type="entry name" value="E_NRPS"/>
    <property type="match status" value="1"/>
</dbReference>
<keyword evidence="1" id="KW-0596">Phosphopantetheine</keyword>
<dbReference type="InterPro" id="IPR009081">
    <property type="entry name" value="PP-bd_ACP"/>
</dbReference>
<keyword evidence="3" id="KW-0436">Ligase</keyword>
<keyword evidence="2" id="KW-0597">Phosphoprotein</keyword>
<comment type="caution">
    <text evidence="6">The sequence shown here is derived from an EMBL/GenBank/DDBJ whole genome shotgun (WGS) entry which is preliminary data.</text>
</comment>
<dbReference type="InterPro" id="IPR023213">
    <property type="entry name" value="CAT-like_dom_sf"/>
</dbReference>
<evidence type="ECO:0000313" key="6">
    <source>
        <dbReference type="EMBL" id="KAK5989523.1"/>
    </source>
</evidence>
<gene>
    <name evidence="6" type="ORF">PT974_11050</name>
</gene>
<reference evidence="6 7" key="1">
    <citation type="submission" date="2024-01" db="EMBL/GenBank/DDBJ databases">
        <title>Complete genome of Cladobotryum mycophilum ATHUM6906.</title>
        <authorList>
            <person name="Christinaki A.C."/>
            <person name="Myridakis A.I."/>
            <person name="Kouvelis V.N."/>
        </authorList>
    </citation>
    <scope>NUCLEOTIDE SEQUENCE [LARGE SCALE GENOMIC DNA]</scope>
    <source>
        <strain evidence="6 7">ATHUM6906</strain>
    </source>
</reference>
<dbReference type="SUPFAM" id="SSF56801">
    <property type="entry name" value="Acetyl-CoA synthetase-like"/>
    <property type="match status" value="4"/>
</dbReference>
<sequence>MFESTSSDETVHCDLPVFPGGNSLSTDVGLKNVDFPGPLPPTAVIDAAWATILHLYTNLDNVCFESKRPSRRKSIRAVQVREDDVPGAIVSRLQENSSSAPESKTEKYHFNTAAIYDYDDAEEAESVPQEDDESSLEMSLASLPDGMDAALHVTKSDCNLIYRHTLMSEGEATNVASAIGHILTCFSEPFFADRPVRELAISQRDWEQVTDWNSAPLSSKGNVPLHERFTTMAQKQPDGEVIDAWDGKMTWRELEEESNALGQRLRQRGVGPGSWVLFCFNKSRWAVVGMLAILKTGAAYVPVDPRHPEDRIRQIIELTGAEHGVAGNEETAALLSRSDSNLDVVNVLQNEEDDDEDAEPEWPDVAVNSPALCQFTSGSTGVPKGIIVQHAQLFTAAWEFKTAFGGTASTRVLQFSSHTFDACMADIYHVLLYGGTLCIPSEAERMDGLQDYILRSRANWATITPTVARLLDPHALVGTLDTITLVGELVKETDVAIWIDLGFNVFNGYGPAENPIMSTHTRVQKGRASNVGLGFNTRCWIVDMDKQRLVPVGAPGELVIEGPNITAGYLNNPEKTKAAFISDMEWLPRPDSFGHPQRRCYRTGDLVRQCEDGSLVVVGRIDNQVKLGGQRVELSDIEAHIIKNPETRLAGVFVPRAGPLKDRLICMLQLDEADQSTTVKFSHCDPAISEEAAAKLRKSLPAYMIPQTWMCVNRFPTSAAGKLDRKGLTARLEALTQEEYFQILGVDAEEEVADIPSEDTLNANQRLLRQVCSQVLNIPIESLSLNRSFVALGGDSITAMQVSAIARRTEDKSIGVKDLLSTSSLMEAASRVTALSAPSSIPIISAEERRPLAPIQRMFFDTVESSVAGAGNHFHQSMLLRITEFREPSQIKAALSLIMERHPTLRTCFEKQTDGQWMQYFYPESQIDPHLEHYPEVTKREDRDALIAQARESLSLTDGPMMRAQLFPAEEDGAMILFFLVHHAIIDLVSWRMVFEELEESLTIKDQSESEMRKQLASYQESVPFLSWLQLEEEMAQDLPLSQALPVEPVVPGPDFAYWGIEPDMNVYGDVKGIHIPFNEAITNNVLYDCHHALRTDPVDIFLAGILLSFKRAFPNRRTPPIFNEGHGREPWDDTLDISRTVGWFTTIFPVHVGDVDAGNVVEVVRRVKDYRKTVPANGFSYFSTKYLTEDGVDSFGNHIPAEILFNYEGRYQSLEKDGSILKSEDWEAGEALADQGPKLKRFCLFELSAAILPDGQLHFTVCWNTKTQHQSRINLWLTSMLPAAIGEIVINLMLTEPQFTLTDVAQLGMKNYDDVEALTDAVLDIPGVESVEDVEDIYAGSPMQDALALSGARSDDGAYEIEFTFELSTNKAKGLSNKIDVDILATAWNDTVARHAPLRTVILEADAGNSMLHQVVLKNFTPETVLLSARDGKHALEILSSYPSYKQNGLLVDKKPPHRLLICQTVDGKVIINFQVHHIIFDGMSTAQLISDLSDAYHARLQNTQLQKVSAKPFAEFIRYTRQPGRREESIAYWKDTLKGAEPCLFPALLDTAEVVEQKKQPGIVNIPFSQDAATLQRTLAKLEVTLPAFIQMAWALVLRMYTGSNQSVFGYLAAGRDAPIDGIETAVGPFISMLVSYVDFERDQDLTVDALVKKLSQINANSMAHQACSLADIQNTLNISGNTRLFNTGISMGRKITEEMQLKRGSALIFEDVSLVDPTEFDLALSADTGENGNVFMYLSYRQTSISDEHAKNISTTLASVLSELLQNPTRKPDEICAPSQQDMQKIWNWNQNLIQPLEKCTHDIFADRVMEYPDREAIYSWDGSLTYKQLDDLAKRLAKHLVSLGVGPEVMVPLCSEKSKWAIVSMLAVLKAGGCFVMLDPGHPEKRLSHLMGEVNATVVLCSPKASKAKRFHDMAADLELQPTVLEIDGVFMNQLPPLAQNERADVRVCSDVRPSNAMYVVFTSGTTGTPKGTVATHGAFASGLHEHAEATGMISLGAKARVLQFSSFIFDASLGDIFMAFEAGGCLCIPRDEHRNPADIVTFMAEAEVNWLATTPSFAGLIDPPSIPTLKVLVQGGEALSSAQVEGWSGALELINVYGPSECTVTSLANRPMTKTTSPTNIGRAMRGATWIVDPDNHNRLRPLGAIGELLIEGPTLCRGYLKRPEQTAKVFISAPTWLQDSRPNSRLYKTGDLVRYNVDGSITFIGRKDTQVKINGQRVEIGEIEHAMISSVGQSEATVVVEYLKRADQGESNLLAAFVLVGSEKEQAQEEGSLIANSPQAMSRFRALVAKILAPESAASSIPAYMMPQAYVPLRRLPLTTSSKVDRRALQQAAAQLSRDELVGFGTLSVKTEVAHDVQEEVSNGEHHQIAKLWKKVLGVKSVGRDSNFFRLGGNSMAAIALRSEARRAGLDLSVADIFAHPVLEDMVKVMFPDSPSSASEAYSSEMSFMTPSPSSPSTPPEEAAFLEPFSLLRREGISIEQELPEVAELCGVPTQEIEDMFPCTPLQEALMVLTAHNKQQGAYAWHAPFKLSSDVRKQQFVSAWEKTMRTHPILRSRIVARSQGGVVVVAKDSEPVKHVTVPSLEKYLEEQQQTTFQYGAPLFRLAMVNNQQDGYYYLVISAHHAIYDGWSIGLIWKTFLDIYGGKIAPFHGPSFQEFVEELSMTDKTDSQQYWQTALVESDDSGIPFPDVPVSHKPMTRAKRDFRLSFRPDTVSDLGVTIANLLQAAWAITLSQYSTSETVNFGITLSGRDFPMSNIDQLVGPTIVTVPRQLEVSPNQSVLDFLRHVQDVTLAALPHQHLGLSEIQGLGAAAKRACDFSSLMVVNEAFGLDSSLQTAGITPVTIDSAEIHPYPIVLDCSVGRQSIDVDVAFDPACIEEDMVSQVIGYFDHVLQTLHRCHFLDLATVMSEVAPAHLKTILGWNKHRENFPDPSKKAPVHEMLEEVASQQPHAPAIVSHDGNLTHADLHRCADILCNRILEQNLVSEQFPFISVCFDKSAAATVAMLATLKAGCAFTPLNPTQPKDRLQGLLEQSNSKIILASPEHCEMLADLGMPCKVIPVVVADIMAQKNAPLKKIARKTVKPNDAAYLMFTSGTTGKPKGVLIEHGPWNCAIHAQAQFFGLTKQTRMLQFSSYVFDASVSEIFMTLAYGGCVCSPSEYERMNDLVSRLLRPEELPNVDLAILAGEPLAQSDIDAWVKPGRRVNNAYGPTETTIMAAGRRILLEDRDKKKCCNIGHAVGNCNWVLSPQGSLTPIGAVGELCVDGPTLARGYFANPEKTADSFPAHLLDRLPGVKAGTRVYRTGDLVRYNADGTLDCLGRRDGQVKLRGQRIDVGEIEHHIKQFMSEHTAFQQANILKHVPSNDDGAKREPYLAALLLMDLPLDQEVAGIPCSPMLTAKDGNLKRAATDLRRKLRGVLPNYMVPSVFIAVGRMPTTPSGKLDSRVISTVLEKLSAISEDDKRLSDGKMTTSEEHLRKLWSDVLGVAAESFGRDGDFFALGGNSISAMRLVGLSRASQLKLQYEDIFAFPILSDMASCCSDGSDAVVDTLPDEPFNLLAQTIVHSTFEDALPRYGINKESVEDMYPCTPLQEALMAATSKHKRAYVMTETFDLPVSQLDQFKAAWASVFETFEILRTRIVLTHTQDALQVVLKNTALQWSEVADVDDFVKLVDAAFGYGNALAHLAVAKQSGDITRVFFSAHHALYDGNSIALVFDRLYKKMGGDSSTLQITPFKSFVKHLVGQNLEEAKTFWSEKLSGLESAQFPPRPRNLPASHQPLATECVQHTISLPSIDVQRKLGVTSATVCQAAWALTISHYTANTDTLFGSTLAGRESAASSIDNVESIAGPTITTIPFRTVIDYNTTVSKLLSTIQQDVLRATRFAQIGLQQIVRINDDCRQGCDFDSIFVVQAPGDELDAAESLGITRKTLGLTGFFPSPLVVDVEQSLDAKNITVTMNYDPVIMQGRMPELMLDTYMTILGNLFRSSAESSLKNMSALSAEHLSELQIHGEGLSDNNEAAENCLQDLVRKQVELTPSLTCIEAWDGSFTYAELDNLSSVLAQKLVDQGVGLSKAVAMVFEKSKWAIVAMLGIVKAGGYWVPLDPKQPQKRLEYLIETVEADIILTSPQNLEISKTLPGKTMIVNEITLPLKNMSALKPASALPIPITPHNTAYILFTSGSTGTPKGVVIEHGSVCSAVTALGKRMGLGPRTRYLQFSSFWFDGNLVEIFGTFINGGCVCIPSDDQRMNDLAGCIESMHVNTVFGAPSVIRLLEPEKVPSVKTICIGGEPVLQSDLDRWASKVKLLAVYGPTEATIMCTLGDLRASTSANLIGTAVECRTWIVNPVKDNELAPFGGVGELCIEGPNLARGYLNDEEKTSAAFIVNPAFITDRSTRVYKTGDLVYMEADGSICFMSRKDTTQVKIRGQRVELAEIEETIRQHIPTSITVSVDVFKSENGDDWQILGAAFGVGKVATAGPDSPAAVKYMQDFTSRLIPAISATLPTHMVPKVFIPFVDLPMMTTGKLDRKTLRKVATPMAISMSKGKKSATRQAPETRRENLLCSLWATVLKFEDEETISRWDNFFSRGGDSMMAMRLVALARHHGYTLTTIEIFQNPTLAAMAAVMKNEDGEVEDSDMEDDIQDEEVMSEKDIVEEKKEKKEEKRKSMRAEKRKSMILPIVEEDVDDGVEEESPQPAPEFTLINIESVYPCTDYQEVFMNGTDSFAGAHVVQFIFSLESTVDLARLRKAVNRCVDWFPTLRTRIVKDFTSGKMTQVVLPAGSPGTQVSWTISRAGDLESAIAEDKRNPPVLNHAAYDGWSLGLLLDCVAQVYKDPNFTPSHPLRFNELIKHVTAPTEETREFWHQYLAGVKPNKLLFNYANVENPMQEKCSVHRVALPKQLEKETTASSVIIAAWVMLLSRMTESKDITIANLVTGRAMPLPGIESCPGPAVSKAPLRIHLPEQGPELRLSDVAAMVRWEQVRVMPHEHAGISAIRDHIPAPEGTNWNFKNKPRHAGNVMGRLPLEMAIQPMNFLESEEGKDIGMRFNGARLMGPPPGSMSVECSLLPGMDSQGRAEVDIAVIWDGRAATEEDIEGLMFQLKDILGYN</sequence>
<dbReference type="InterPro" id="IPR036736">
    <property type="entry name" value="ACP-like_sf"/>
</dbReference>
<proteinExistence type="predicted"/>
<dbReference type="CDD" id="cd05918">
    <property type="entry name" value="A_NRPS_SidN3_like"/>
    <property type="match status" value="4"/>
</dbReference>
<dbReference type="Proteomes" id="UP001338125">
    <property type="component" value="Unassembled WGS sequence"/>
</dbReference>